<dbReference type="Pfam" id="PF01764">
    <property type="entry name" value="Lipase_3"/>
    <property type="match status" value="1"/>
</dbReference>
<dbReference type="InterPro" id="IPR002921">
    <property type="entry name" value="Fungal_lipase-type"/>
</dbReference>
<evidence type="ECO:0000256" key="8">
    <source>
        <dbReference type="ARBA" id="ARBA00022837"/>
    </source>
</evidence>
<accession>A0AAD2FE44</accession>
<dbReference type="GO" id="GO:0005886">
    <property type="term" value="C:plasma membrane"/>
    <property type="evidence" value="ECO:0007669"/>
    <property type="project" value="UniProtKB-SubCell"/>
</dbReference>
<evidence type="ECO:0000256" key="6">
    <source>
        <dbReference type="ARBA" id="ARBA00022723"/>
    </source>
</evidence>
<evidence type="ECO:0000256" key="4">
    <source>
        <dbReference type="ARBA" id="ARBA00022553"/>
    </source>
</evidence>
<evidence type="ECO:0000256" key="7">
    <source>
        <dbReference type="ARBA" id="ARBA00022801"/>
    </source>
</evidence>
<evidence type="ECO:0000256" key="10">
    <source>
        <dbReference type="ARBA" id="ARBA00022989"/>
    </source>
</evidence>
<dbReference type="Proteomes" id="UP001295423">
    <property type="component" value="Unassembled WGS sequence"/>
</dbReference>
<keyword evidence="6" id="KW-0479">Metal-binding</keyword>
<keyword evidence="5" id="KW-0812">Transmembrane</keyword>
<dbReference type="PANTHER" id="PTHR45792:SF8">
    <property type="entry name" value="DIACYLGLYCEROL LIPASE-ALPHA"/>
    <property type="match status" value="1"/>
</dbReference>
<evidence type="ECO:0000256" key="5">
    <source>
        <dbReference type="ARBA" id="ARBA00022692"/>
    </source>
</evidence>
<dbReference type="GO" id="GO:0046872">
    <property type="term" value="F:metal ion binding"/>
    <property type="evidence" value="ECO:0007669"/>
    <property type="project" value="UniProtKB-KW"/>
</dbReference>
<evidence type="ECO:0000256" key="9">
    <source>
        <dbReference type="ARBA" id="ARBA00022963"/>
    </source>
</evidence>
<dbReference type="AlphaFoldDB" id="A0AAD2FE44"/>
<dbReference type="PANTHER" id="PTHR45792">
    <property type="entry name" value="DIACYLGLYCEROL LIPASE HOMOLOG-RELATED"/>
    <property type="match status" value="1"/>
</dbReference>
<keyword evidence="17" id="KW-1185">Reference proteome</keyword>
<dbReference type="Gene3D" id="3.40.50.1820">
    <property type="entry name" value="alpha/beta hydrolase"/>
    <property type="match status" value="1"/>
</dbReference>
<name>A0AAD2FE44_9STRA</name>
<dbReference type="SUPFAM" id="SSF53474">
    <property type="entry name" value="alpha/beta-Hydrolases"/>
    <property type="match status" value="1"/>
</dbReference>
<keyword evidence="7" id="KW-0378">Hydrolase</keyword>
<evidence type="ECO:0000256" key="2">
    <source>
        <dbReference type="ARBA" id="ARBA00004651"/>
    </source>
</evidence>
<comment type="subcellular location">
    <subcellularLocation>
        <location evidence="2">Cell membrane</location>
        <topology evidence="2">Multi-pass membrane protein</topology>
    </subcellularLocation>
</comment>
<comment type="cofactor">
    <cofactor evidence="1">
        <name>Ca(2+)</name>
        <dbReference type="ChEBI" id="CHEBI:29108"/>
    </cofactor>
</comment>
<keyword evidence="11" id="KW-0443">Lipid metabolism</keyword>
<comment type="caution">
    <text evidence="16">The sequence shown here is derived from an EMBL/GenBank/DDBJ whole genome shotgun (WGS) entry which is preliminary data.</text>
</comment>
<proteinExistence type="predicted"/>
<sequence>MPGPAGAFAMPGAVVAAKHLAIKATAYADATTFASAAFSAMVAKWLWKTCPEWLKEDISFKHLLRTSDDVSEEDLSHLGDIVNKLDELARKSKEIDVVVPQLHAALLAYIQLTGQLKLSNLEKNKSKDREPTRDHAYRNAGEKQPVESLWITEYREALKYATWAYFKDTEVLKVKLQKRGYELLTHNLSLRPGNVSYYLALSPMDNTLILGVRGTSSLEDILTDCCGSAVPLNKQDGEDDCMGDMGIEITDLGGIIESDDGCSDKNIRCHEGILIASRRLLDEIDEHIKNWVIDAGWHLILCGHSLGAGAATVAAFLLRSRYPQLAEEDNVQLEVYAFAPPPVVDHDSALAAKAFCTSFVHNSDLIPRCSMYNLAVFLECLLRVHERLVEEDMNPTSARSTAAFFRKLSQGSSGEPLLSEVQMKEFIQNAQQKIDMRLPGHLFVPGTVYLSFNPWGNQALKEEDKEEDGISWECVETDGTAAVFRYLELDGGRMFMDHVTSTYYEVLNMDYNL</sequence>
<dbReference type="CDD" id="cd00519">
    <property type="entry name" value="Lipase_3"/>
    <property type="match status" value="1"/>
</dbReference>
<evidence type="ECO:0000256" key="3">
    <source>
        <dbReference type="ARBA" id="ARBA00022475"/>
    </source>
</evidence>
<keyword evidence="8" id="KW-0106">Calcium</keyword>
<evidence type="ECO:0000259" key="15">
    <source>
        <dbReference type="Pfam" id="PF01764"/>
    </source>
</evidence>
<dbReference type="InterPro" id="IPR052214">
    <property type="entry name" value="DAG_Lipase-Related"/>
</dbReference>
<organism evidence="16 17">
    <name type="scientific">Cylindrotheca closterium</name>
    <dbReference type="NCBI Taxonomy" id="2856"/>
    <lineage>
        <taxon>Eukaryota</taxon>
        <taxon>Sar</taxon>
        <taxon>Stramenopiles</taxon>
        <taxon>Ochrophyta</taxon>
        <taxon>Bacillariophyta</taxon>
        <taxon>Bacillariophyceae</taxon>
        <taxon>Bacillariophycidae</taxon>
        <taxon>Bacillariales</taxon>
        <taxon>Bacillariaceae</taxon>
        <taxon>Cylindrotheca</taxon>
    </lineage>
</organism>
<dbReference type="GO" id="GO:0016042">
    <property type="term" value="P:lipid catabolic process"/>
    <property type="evidence" value="ECO:0007669"/>
    <property type="project" value="UniProtKB-KW"/>
</dbReference>
<evidence type="ECO:0000313" key="16">
    <source>
        <dbReference type="EMBL" id="CAJ1931750.1"/>
    </source>
</evidence>
<keyword evidence="10" id="KW-1133">Transmembrane helix</keyword>
<dbReference type="GO" id="GO:0016298">
    <property type="term" value="F:lipase activity"/>
    <property type="evidence" value="ECO:0007669"/>
    <property type="project" value="TreeGrafter"/>
</dbReference>
<dbReference type="EC" id="3.1.1.116" evidence="14"/>
<gene>
    <name evidence="16" type="ORF">CYCCA115_LOCUS2526</name>
</gene>
<feature type="domain" description="Fungal lipase-type" evidence="15">
    <location>
        <begin position="210"/>
        <end position="371"/>
    </location>
</feature>
<comment type="catalytic activity">
    <reaction evidence="13">
        <text>a 1,2-diacyl-sn-glycerol + H2O = a 2-acylglycerol + a fatty acid + H(+)</text>
        <dbReference type="Rhea" id="RHEA:33275"/>
        <dbReference type="ChEBI" id="CHEBI:15377"/>
        <dbReference type="ChEBI" id="CHEBI:15378"/>
        <dbReference type="ChEBI" id="CHEBI:17389"/>
        <dbReference type="ChEBI" id="CHEBI:17815"/>
        <dbReference type="ChEBI" id="CHEBI:28868"/>
        <dbReference type="EC" id="3.1.1.116"/>
    </reaction>
    <physiologicalReaction direction="left-to-right" evidence="13">
        <dbReference type="Rhea" id="RHEA:33276"/>
    </physiologicalReaction>
</comment>
<dbReference type="InterPro" id="IPR029058">
    <property type="entry name" value="AB_hydrolase_fold"/>
</dbReference>
<evidence type="ECO:0000313" key="17">
    <source>
        <dbReference type="Proteomes" id="UP001295423"/>
    </source>
</evidence>
<evidence type="ECO:0000256" key="13">
    <source>
        <dbReference type="ARBA" id="ARBA00024531"/>
    </source>
</evidence>
<evidence type="ECO:0000256" key="12">
    <source>
        <dbReference type="ARBA" id="ARBA00023136"/>
    </source>
</evidence>
<evidence type="ECO:0000256" key="14">
    <source>
        <dbReference type="ARBA" id="ARBA00026104"/>
    </source>
</evidence>
<keyword evidence="12" id="KW-0472">Membrane</keyword>
<keyword evidence="3" id="KW-1003">Cell membrane</keyword>
<evidence type="ECO:0000256" key="1">
    <source>
        <dbReference type="ARBA" id="ARBA00001913"/>
    </source>
</evidence>
<keyword evidence="9" id="KW-0442">Lipid degradation</keyword>
<reference evidence="16" key="1">
    <citation type="submission" date="2023-08" db="EMBL/GenBank/DDBJ databases">
        <authorList>
            <person name="Audoor S."/>
            <person name="Bilcke G."/>
        </authorList>
    </citation>
    <scope>NUCLEOTIDE SEQUENCE</scope>
</reference>
<keyword evidence="4" id="KW-0597">Phosphoprotein</keyword>
<dbReference type="EMBL" id="CAKOGP040000180">
    <property type="protein sequence ID" value="CAJ1931750.1"/>
    <property type="molecule type" value="Genomic_DNA"/>
</dbReference>
<evidence type="ECO:0000256" key="11">
    <source>
        <dbReference type="ARBA" id="ARBA00023098"/>
    </source>
</evidence>
<protein>
    <recommendedName>
        <fullName evidence="14">sn-1-specific diacylglycerol lipase</fullName>
        <ecNumber evidence="14">3.1.1.116</ecNumber>
    </recommendedName>
</protein>